<sequence length="2156" mass="246687">MEKKLKHDLGDDVLRKLATAKYPFNLPANFPLMSIRAYLKKHKTSLVEIYKMLIENADTDAECLGLSPEEYKVITSDNEAEAYLKEVYGIKDGEIDQLKNVDTFIAQTGIEHDKLQSLLDSYNKIKGSIILAVTEQTIDEHRKRIIDNLDNQALSFLHRFIRLANKLNWSFDELTQALSEGKIDQKKIAKIKSLQEKFQQPLAKIFALYADSLPESVSNKIDNLPEFKTLLSQKSFKDLAATASNYSALQNILGVNSNELTSLINYHNDQKAFGEEILKVYKQVLLARLINIPIAELLSQLKIEGVNQENVVEFNDWLKKHTITTEQIIRLINPALSKQLAEQLHNSVQEVKDPQSFYNEVYKCIGNIQPEILDAIYTFTPHSENPRPFAEKGFLEKLIHNIDVFTTLKLEVEDIASYKSAYGVEGKWSIEQIRTLLNYKTLKASYSTLPEYISWYDYSSDKVTEKMAQLTGWNKDTLEAIKKVEVFKQCFGKQDPVNSLMRIKSVMDITGINVKILLKLKDLYNLKASNGWNKYTDIAGDLELITEKDEGYLAREKRDILARYMIHINPDLKNMRDLYGFLLIDVEMSECSKISPIKAALNSVQLYIHRAMMKIEEGVEVDKDFTEEKWKWLSSYREWEASNKIKLYPENYLNPTLRKVITPEYKKLQNTLMQGNITDEGVSDAYMKYFEDFEQVTSLKIVDSCFERVEGKNTLYVIGRTLAQPYDYYYRTAIFDEENQNILYWTAWEKIEASIPVETITPIHAFNRLFIFWVQQIEKGKDKEKRVDATINYIFQKPSGSWTAPQKLASDIKVDPVNEAKKLYWKKVAAFYLKEQDGKERRIVIVIGETKFDSVSPSNLFTLDEDLVASESQQGMFVNNLAYEMRTVNLKKYTDRSATQVVIGNKVIFFCGLVSTSQYSSQVDIYDNENETWTTHTASEGRSSPEVAVVDKKAIFFGGDKSSNQYSSQVDIYDNETGSWTTHTASEARRSLDIAVAVVGKKAIFFGGSKGDRVYSSKIDIYDAETGNWTTHTASEARENAEVAVVGKKAIFFGGWRGQYSSKIDIYDDETGRWSTHTASEGQSGGKVKVVDKKAIFFQGWGERSNGRSRQIDIYDDEKGRWTTHATREARDTVAVVGKKAIFFGGWQSSQIDIYNYETESWSTRPVTEARYDIDTVVVGKKAIFFGGDKGGHQYSSQIDIYDDETGRWTTHTASEARRSTQVAVVGRKVIFFGGWKGEYQHSSQVDIYDDETGRWTIHTHSANQQKCGIKTVVLGEKAIFFNCEIINIYNNESSTWTTITTAYTDFYYMAHIIQGNKVTFIGADRLDYILKDKILKYEILADKILSSSYDVIDSSDKLLLGETKNIFETNVTNKEGNAKLLYENNSTKWLTLLGNFKKSLSQQVINKPGWFIVEGNLERENIRESFLLLPKDYNLSAISEQSTYKINKSENKLEFEYIGETPKKLDFKDMKFSFMRLNITGNVRDLRQKAYAGGPKRILTLESQKIEQLKFERFNPTNSVVHRPSDLLDFSGAYGLYLWEIFFHIPMLTAWHLNREQDFATARKWYQYIFNPTNDKAWQFLPFEEHNSDNIVASLSDTQTTTELAIDPFDPYTIAKQHVTSFEKYIIISYVNNLIDWGDMLFAKGSWEALNQATMLYIRAWDLLGPKPIKKGNFSVQPQSFNELKPHDLLQLETELPYGSQPEVQSDEAHDLIKYSNYFCKPENKSFIGLWDKVEDRLYKIRHCLDMGGKKAVPPLFQPPLNPKQLSAVTGGHSVELPQIHLPHYRFSQMVSYAKSIVETVMQFGSELLDVLEKRDAESLTIFYNKQEGIISNLISSIKERTIETLKKEKDALNASLNNAEERRSHYDNLMNSSAFDFFQFIGDLLFGGSLTGLSSLEYKGVDLHAGAIATRLGACGILGAAALTHWSPTIFGFSNGGFHPGFSVEAGASSFTTTADTIRESAELCNIMASYQRRAEDWDLQKKLASCDVKQINHTIEANQINQAIAEQELKVHKESIKQNQEKREFFESKFTSKELYDWIKGQIAIIYFQAYKMALEMVKQVEKTYQYELNNDRVFITASSWNSLKEGLLAGHSLKFALEQMTKEYLDNNERALEITKTMPLSPIAINDLKTKGSCKFALTEKMFDLDFPGHYC</sequence>
<dbReference type="InterPro" id="IPR040840">
    <property type="entry name" value="TcA_TcB_BD"/>
</dbReference>
<dbReference type="EMBL" id="JAFNEN010001166">
    <property type="protein sequence ID" value="KAG8174654.1"/>
    <property type="molecule type" value="Genomic_DNA"/>
</dbReference>
<dbReference type="Proteomes" id="UP000827092">
    <property type="component" value="Unassembled WGS sequence"/>
</dbReference>
<evidence type="ECO:0000256" key="2">
    <source>
        <dbReference type="ARBA" id="ARBA00022737"/>
    </source>
</evidence>
<evidence type="ECO:0000259" key="5">
    <source>
        <dbReference type="Pfam" id="PF18413"/>
    </source>
</evidence>
<keyword evidence="2" id="KW-0677">Repeat</keyword>
<feature type="coiled-coil region" evidence="3">
    <location>
        <begin position="1844"/>
        <end position="1871"/>
    </location>
</feature>
<dbReference type="SMART" id="SM00612">
    <property type="entry name" value="Kelch"/>
    <property type="match status" value="6"/>
</dbReference>
<dbReference type="PANTHER" id="PTHR24412">
    <property type="entry name" value="KELCH PROTEIN"/>
    <property type="match status" value="1"/>
</dbReference>
<dbReference type="Pfam" id="PF18413">
    <property type="entry name" value="Neuraminidase"/>
    <property type="match status" value="1"/>
</dbReference>
<feature type="domain" description="Neuraminidase-like" evidence="5">
    <location>
        <begin position="699"/>
        <end position="821"/>
    </location>
</feature>
<feature type="domain" description="Tc toxin complex TcA C-terminal TcB-binding" evidence="4">
    <location>
        <begin position="1998"/>
        <end position="2156"/>
    </location>
</feature>
<feature type="domain" description="ABC toxin N-terminal" evidence="6">
    <location>
        <begin position="553"/>
        <end position="668"/>
    </location>
</feature>
<evidence type="ECO:0000313" key="8">
    <source>
        <dbReference type="Proteomes" id="UP000827092"/>
    </source>
</evidence>
<evidence type="ECO:0000256" key="1">
    <source>
        <dbReference type="ARBA" id="ARBA00022441"/>
    </source>
</evidence>
<proteinExistence type="predicted"/>
<evidence type="ECO:0000256" key="3">
    <source>
        <dbReference type="SAM" id="Coils"/>
    </source>
</evidence>
<evidence type="ECO:0000313" key="7">
    <source>
        <dbReference type="EMBL" id="KAG8174654.1"/>
    </source>
</evidence>
<keyword evidence="1" id="KW-0880">Kelch repeat</keyword>
<dbReference type="Pfam" id="PF18276">
    <property type="entry name" value="TcA_TcB_BD"/>
    <property type="match status" value="1"/>
</dbReference>
<feature type="non-terminal residue" evidence="7">
    <location>
        <position position="2156"/>
    </location>
</feature>
<dbReference type="Pfam" id="PF20220">
    <property type="entry name" value="ABC_toxin_N"/>
    <property type="match status" value="1"/>
</dbReference>
<dbReference type="Pfam" id="PF24681">
    <property type="entry name" value="Kelch_KLHDC2_KLHL20_DRC7"/>
    <property type="match status" value="2"/>
</dbReference>
<name>A0AAV6TT83_9ARAC</name>
<protein>
    <submittedName>
        <fullName evidence="7">Uncharacterized protein</fullName>
    </submittedName>
</protein>
<comment type="caution">
    <text evidence="7">The sequence shown here is derived from an EMBL/GenBank/DDBJ whole genome shotgun (WGS) entry which is preliminary data.</text>
</comment>
<accession>A0AAV6TT83</accession>
<reference evidence="7 8" key="1">
    <citation type="journal article" date="2022" name="Nat. Ecol. Evol.">
        <title>A masculinizing supergene underlies an exaggerated male reproductive morph in a spider.</title>
        <authorList>
            <person name="Hendrickx F."/>
            <person name="De Corte Z."/>
            <person name="Sonet G."/>
            <person name="Van Belleghem S.M."/>
            <person name="Kostlbacher S."/>
            <person name="Vangestel C."/>
        </authorList>
    </citation>
    <scope>NUCLEOTIDE SEQUENCE [LARGE SCALE GENOMIC DNA]</scope>
    <source>
        <tissue evidence="7">Whole body</tissue>
    </source>
</reference>
<evidence type="ECO:0000259" key="6">
    <source>
        <dbReference type="Pfam" id="PF20220"/>
    </source>
</evidence>
<dbReference type="InterPro" id="IPR006652">
    <property type="entry name" value="Kelch_1"/>
</dbReference>
<keyword evidence="8" id="KW-1185">Reference proteome</keyword>
<dbReference type="Gene3D" id="2.120.10.80">
    <property type="entry name" value="Kelch-type beta propeller"/>
    <property type="match status" value="2"/>
</dbReference>
<evidence type="ECO:0000259" key="4">
    <source>
        <dbReference type="Pfam" id="PF18276"/>
    </source>
</evidence>
<dbReference type="PANTHER" id="PTHR24412:SF497">
    <property type="entry name" value="KELCH-LIKE PROTEIN 18"/>
    <property type="match status" value="1"/>
</dbReference>
<keyword evidence="3" id="KW-0175">Coiled coil</keyword>
<dbReference type="InterPro" id="IPR015915">
    <property type="entry name" value="Kelch-typ_b-propeller"/>
</dbReference>
<dbReference type="InterPro" id="IPR046839">
    <property type="entry name" value="ABC_toxin_N"/>
</dbReference>
<dbReference type="SUPFAM" id="SSF117281">
    <property type="entry name" value="Kelch motif"/>
    <property type="match status" value="2"/>
</dbReference>
<gene>
    <name evidence="7" type="ORF">JTE90_027125</name>
</gene>
<dbReference type="InterPro" id="IPR041079">
    <property type="entry name" value="Neuraminidase-like"/>
</dbReference>
<organism evidence="7 8">
    <name type="scientific">Oedothorax gibbosus</name>
    <dbReference type="NCBI Taxonomy" id="931172"/>
    <lineage>
        <taxon>Eukaryota</taxon>
        <taxon>Metazoa</taxon>
        <taxon>Ecdysozoa</taxon>
        <taxon>Arthropoda</taxon>
        <taxon>Chelicerata</taxon>
        <taxon>Arachnida</taxon>
        <taxon>Araneae</taxon>
        <taxon>Araneomorphae</taxon>
        <taxon>Entelegynae</taxon>
        <taxon>Araneoidea</taxon>
        <taxon>Linyphiidae</taxon>
        <taxon>Erigoninae</taxon>
        <taxon>Oedothorax</taxon>
    </lineage>
</organism>